<dbReference type="InterPro" id="IPR050059">
    <property type="entry name" value="ATP_synthase_B_chain"/>
</dbReference>
<proteinExistence type="inferred from homology"/>
<keyword evidence="7 13" id="KW-0406">Ion transport</keyword>
<dbReference type="GO" id="GO:0046933">
    <property type="term" value="F:proton-transporting ATP synthase activity, rotational mechanism"/>
    <property type="evidence" value="ECO:0007669"/>
    <property type="project" value="UniProtKB-UniRule"/>
</dbReference>
<evidence type="ECO:0000256" key="10">
    <source>
        <dbReference type="ARBA" id="ARBA00025198"/>
    </source>
</evidence>
<dbReference type="HAMAP" id="MF_01398">
    <property type="entry name" value="ATP_synth_b_bprime"/>
    <property type="match status" value="1"/>
</dbReference>
<dbReference type="GO" id="GO:0012505">
    <property type="term" value="C:endomembrane system"/>
    <property type="evidence" value="ECO:0007669"/>
    <property type="project" value="UniProtKB-SubCell"/>
</dbReference>
<evidence type="ECO:0000256" key="2">
    <source>
        <dbReference type="ARBA" id="ARBA00022448"/>
    </source>
</evidence>
<keyword evidence="6 13" id="KW-1133">Transmembrane helix</keyword>
<evidence type="ECO:0000313" key="16">
    <source>
        <dbReference type="Proteomes" id="UP000249605"/>
    </source>
</evidence>
<keyword evidence="2 13" id="KW-0813">Transport</keyword>
<evidence type="ECO:0000313" key="15">
    <source>
        <dbReference type="EMBL" id="AWU96274.1"/>
    </source>
</evidence>
<protein>
    <recommendedName>
        <fullName evidence="13">ATP synthase subunit b</fullName>
    </recommendedName>
    <alternativeName>
        <fullName evidence="13">ATP synthase F(0) sector subunit b</fullName>
    </alternativeName>
    <alternativeName>
        <fullName evidence="13">ATPase subunit I</fullName>
    </alternativeName>
    <alternativeName>
        <fullName evidence="13">F-type ATPase subunit b</fullName>
        <shortName evidence="13">F-ATPase subunit b</shortName>
    </alternativeName>
</protein>
<comment type="subunit">
    <text evidence="13">F-type ATPases have 2 components, F(1) - the catalytic core - and F(0) - the membrane proton channel. F(1) has five subunits: alpha(3), beta(3), gamma(1), delta(1), epsilon(1). F(0) has three main subunits: a(1), b(2) and c(10-14). The alpha and beta chains form an alternating ring which encloses part of the gamma chain. F(1) is attached to F(0) by a central stalk formed by the gamma and epsilon chains, while a peripheral stalk is formed by the delta and b chains.</text>
</comment>
<keyword evidence="14" id="KW-0175">Coiled coil</keyword>
<keyword evidence="13" id="KW-1003">Cell membrane</keyword>
<name>A0A2U9S9V5_9PROT</name>
<evidence type="ECO:0000256" key="5">
    <source>
        <dbReference type="ARBA" id="ARBA00022781"/>
    </source>
</evidence>
<dbReference type="Pfam" id="PF00430">
    <property type="entry name" value="ATP-synt_B"/>
    <property type="match status" value="1"/>
</dbReference>
<evidence type="ECO:0000256" key="7">
    <source>
        <dbReference type="ARBA" id="ARBA00023065"/>
    </source>
</evidence>
<dbReference type="KEGG" id="azm:DM194_18390"/>
<dbReference type="PANTHER" id="PTHR33445:SF2">
    <property type="entry name" value="ATP SYNTHASE SUBUNIT B', CHLOROPLASTIC"/>
    <property type="match status" value="1"/>
</dbReference>
<keyword evidence="16" id="KW-1185">Reference proteome</keyword>
<keyword evidence="5 13" id="KW-0375">Hydrogen ion transport</keyword>
<dbReference type="Pfam" id="PF00213">
    <property type="entry name" value="OSCP"/>
    <property type="match status" value="1"/>
</dbReference>
<evidence type="ECO:0000256" key="14">
    <source>
        <dbReference type="SAM" id="Coils"/>
    </source>
</evidence>
<dbReference type="GO" id="GO:0045259">
    <property type="term" value="C:proton-transporting ATP synthase complex"/>
    <property type="evidence" value="ECO:0007669"/>
    <property type="project" value="UniProtKB-KW"/>
</dbReference>
<keyword evidence="3 13" id="KW-0138">CF(0)</keyword>
<geneLocation type="plasmid" evidence="15 16">
    <name>unnamed7</name>
</geneLocation>
<keyword evidence="9 13" id="KW-0066">ATP synthesis</keyword>
<keyword evidence="4 13" id="KW-0812">Transmembrane</keyword>
<evidence type="ECO:0000256" key="4">
    <source>
        <dbReference type="ARBA" id="ARBA00022692"/>
    </source>
</evidence>
<comment type="similarity">
    <text evidence="1 13">Belongs to the ATPase B chain family.</text>
</comment>
<keyword evidence="15" id="KW-0614">Plasmid</keyword>
<dbReference type="InterPro" id="IPR002146">
    <property type="entry name" value="ATP_synth_b/b'su_bac/chlpt"/>
</dbReference>
<dbReference type="OrthoDB" id="466272at2"/>
<dbReference type="RefSeq" id="WP_111069017.1">
    <property type="nucleotide sequence ID" value="NZ_CP029831.1"/>
</dbReference>
<evidence type="ECO:0000256" key="9">
    <source>
        <dbReference type="ARBA" id="ARBA00023310"/>
    </source>
</evidence>
<evidence type="ECO:0000256" key="1">
    <source>
        <dbReference type="ARBA" id="ARBA00005513"/>
    </source>
</evidence>
<dbReference type="GO" id="GO:0046961">
    <property type="term" value="F:proton-transporting ATPase activity, rotational mechanism"/>
    <property type="evidence" value="ECO:0007669"/>
    <property type="project" value="TreeGrafter"/>
</dbReference>
<evidence type="ECO:0000256" key="12">
    <source>
        <dbReference type="ARBA" id="ARBA00037847"/>
    </source>
</evidence>
<dbReference type="InterPro" id="IPR000711">
    <property type="entry name" value="ATPase_OSCP/dsu"/>
</dbReference>
<accession>A0A2U9S9V5</accession>
<feature type="coiled-coil region" evidence="14">
    <location>
        <begin position="34"/>
        <end position="68"/>
    </location>
</feature>
<reference evidence="15 16" key="1">
    <citation type="submission" date="2018-06" db="EMBL/GenBank/DDBJ databases">
        <title>Complete genome sequencing of Azospirillum sp. M2T2B2.</title>
        <authorList>
            <person name="Heo J."/>
            <person name="Kim S.-J."/>
            <person name="Kwon S.-W."/>
            <person name="Anandham R."/>
        </authorList>
    </citation>
    <scope>NUCLEOTIDE SEQUENCE [LARGE SCALE GENOMIC DNA]</scope>
    <source>
        <strain evidence="15 16">M2T2B2</strain>
        <plasmid evidence="15 16">unnamed7</plasmid>
    </source>
</reference>
<dbReference type="EMBL" id="CP029831">
    <property type="protein sequence ID" value="AWU96274.1"/>
    <property type="molecule type" value="Genomic_DNA"/>
</dbReference>
<organism evidence="15 16">
    <name type="scientific">Azospirillum ramasamyi</name>
    <dbReference type="NCBI Taxonomy" id="682998"/>
    <lineage>
        <taxon>Bacteria</taxon>
        <taxon>Pseudomonadati</taxon>
        <taxon>Pseudomonadota</taxon>
        <taxon>Alphaproteobacteria</taxon>
        <taxon>Rhodospirillales</taxon>
        <taxon>Azospirillaceae</taxon>
        <taxon>Azospirillum</taxon>
    </lineage>
</organism>
<gene>
    <name evidence="13" type="primary">atpF</name>
    <name evidence="15" type="ORF">DM194_18390</name>
</gene>
<evidence type="ECO:0000256" key="6">
    <source>
        <dbReference type="ARBA" id="ARBA00022989"/>
    </source>
</evidence>
<dbReference type="AlphaFoldDB" id="A0A2U9S9V5"/>
<comment type="function">
    <text evidence="10 13">F(1)F(0) ATP synthase produces ATP from ADP in the presence of a proton or sodium gradient. F-type ATPases consist of two structural domains, F(1) containing the extramembraneous catalytic core and F(0) containing the membrane proton channel, linked together by a central stalk and a peripheral stalk. During catalysis, ATP synthesis in the catalytic domain of F(1) is coupled via a rotary mechanism of the central stalk subunits to proton translocation.</text>
</comment>
<keyword evidence="8 13" id="KW-0472">Membrane</keyword>
<evidence type="ECO:0000256" key="13">
    <source>
        <dbReference type="HAMAP-Rule" id="MF_01398"/>
    </source>
</evidence>
<dbReference type="CDD" id="cd06503">
    <property type="entry name" value="ATP-synt_Fo_b"/>
    <property type="match status" value="1"/>
</dbReference>
<feature type="coiled-coil region" evidence="14">
    <location>
        <begin position="96"/>
        <end position="123"/>
    </location>
</feature>
<evidence type="ECO:0000256" key="8">
    <source>
        <dbReference type="ARBA" id="ARBA00023136"/>
    </source>
</evidence>
<dbReference type="Proteomes" id="UP000249605">
    <property type="component" value="Plasmid unnamed7"/>
</dbReference>
<dbReference type="PANTHER" id="PTHR33445">
    <property type="entry name" value="ATP SYNTHASE SUBUNIT B', CHLOROPLASTIC"/>
    <property type="match status" value="1"/>
</dbReference>
<evidence type="ECO:0000256" key="3">
    <source>
        <dbReference type="ARBA" id="ARBA00022547"/>
    </source>
</evidence>
<dbReference type="GO" id="GO:0005886">
    <property type="term" value="C:plasma membrane"/>
    <property type="evidence" value="ECO:0007669"/>
    <property type="project" value="UniProtKB-SubCell"/>
</dbReference>
<comment type="subcellular location">
    <subcellularLocation>
        <location evidence="13">Cell membrane</location>
        <topology evidence="13">Single-pass membrane protein</topology>
    </subcellularLocation>
    <subcellularLocation>
        <location evidence="12">Endomembrane system</location>
        <topology evidence="12">Single-pass membrane protein</topology>
    </subcellularLocation>
</comment>
<comment type="function">
    <text evidence="11">Component of the F(0) channel, it forms part of the peripheral stalk, linking F(1) to F(0). The b'-subunit is a diverged and duplicated form of b found in plants and photosynthetic bacteria.</text>
</comment>
<sequence>MHIDGWTILLQAVNFLILVWLLRRFLYRPVLAVIAERQAATERARNEAEAARQAAEDARRALEDQRAALPAERDRLIAAARTEAEAERAALLDRAQAEADHALDEARARLAEERAQALGALQRHAADLGTQLAARLLQDAPARSLTRPLLDEACAAVEALPADQRHALTDGVGTGVDAEAGSEAVPVRLASAVPLPDGDAAHARDRLTAALGRPVALELAEDPSLIAGVELHFAHSVVRRSWKQTLAEAREEMIRHDSARTDADPVA</sequence>
<feature type="transmembrane region" description="Helical" evidence="13">
    <location>
        <begin position="6"/>
        <end position="22"/>
    </location>
</feature>
<evidence type="ECO:0000256" key="11">
    <source>
        <dbReference type="ARBA" id="ARBA00025614"/>
    </source>
</evidence>